<dbReference type="SUPFAM" id="SSF55920">
    <property type="entry name" value="Creatinase/aminopeptidase"/>
    <property type="match status" value="1"/>
</dbReference>
<evidence type="ECO:0000259" key="2">
    <source>
        <dbReference type="Pfam" id="PF00557"/>
    </source>
</evidence>
<keyword evidence="4" id="KW-1185">Reference proteome</keyword>
<proteinExistence type="predicted"/>
<sequence length="451" mass="50487">MKIASLPVLLLGFLASNALASAAPQLGKQTLSPQYYTLPPLREQAELQDSWTQQRRDQIPALLQKYGVDAWLISQREYAEETVFWSLKRAEQFSARRRTTLLFLANATAGASSYTWIDNTPGVWAELAAVLEAQQPRSIAVDRHRELAFASGLHAGELEALEAGLGEKWAARLVNEPMLAIEFVATMPEGRLAWYRRLQETAWTMIGEAFSEAVVTPGRTTTGDVEWWLREKVQAMNYSTWFQPSVSIMDPTFRVPGDHEPAREVIAYGDMLHVDFGVTALGMNTDTQHLGYVLRPGEEDVPEGLKQGLRKGNRMQDIVRGKMRTGLGKTGNEVLAECLAQMKEEGIQGLVYSHAIGDWGHSAGTVIGMTNMQDKVPVLGDLPLLPKMYYSVELLALHFVPEWNATIAFPLEEDVYHADEETGWDWVYGRQEHFHLVRTPAGHELQVQGEL</sequence>
<dbReference type="EMBL" id="JANBVO010000036">
    <property type="protein sequence ID" value="KAJ9137095.1"/>
    <property type="molecule type" value="Genomic_DNA"/>
</dbReference>
<feature type="signal peptide" evidence="1">
    <location>
        <begin position="1"/>
        <end position="22"/>
    </location>
</feature>
<dbReference type="Pfam" id="PF00557">
    <property type="entry name" value="Peptidase_M24"/>
    <property type="match status" value="1"/>
</dbReference>
<dbReference type="GO" id="GO:0004177">
    <property type="term" value="F:aminopeptidase activity"/>
    <property type="evidence" value="ECO:0007669"/>
    <property type="project" value="UniProtKB-KW"/>
</dbReference>
<keyword evidence="3" id="KW-0645">Protease</keyword>
<dbReference type="Gene3D" id="3.90.230.10">
    <property type="entry name" value="Creatinase/methionine aminopeptidase superfamily"/>
    <property type="match status" value="1"/>
</dbReference>
<name>A0AA38RFK8_9PEZI</name>
<reference evidence="3" key="1">
    <citation type="submission" date="2022-07" db="EMBL/GenBank/DDBJ databases">
        <title>Fungi with potential for degradation of polypropylene.</title>
        <authorList>
            <person name="Gostincar C."/>
        </authorList>
    </citation>
    <scope>NUCLEOTIDE SEQUENCE</scope>
    <source>
        <strain evidence="3">EXF-13308</strain>
    </source>
</reference>
<feature type="chain" id="PRO_5041436120" evidence="1">
    <location>
        <begin position="23"/>
        <end position="451"/>
    </location>
</feature>
<dbReference type="InterPro" id="IPR036005">
    <property type="entry name" value="Creatinase/aminopeptidase-like"/>
</dbReference>
<protein>
    <submittedName>
        <fullName evidence="3">Xaa-pro aminopeptidase family enzyme protein</fullName>
    </submittedName>
</protein>
<dbReference type="InterPro" id="IPR000994">
    <property type="entry name" value="Pept_M24"/>
</dbReference>
<evidence type="ECO:0000313" key="4">
    <source>
        <dbReference type="Proteomes" id="UP001174694"/>
    </source>
</evidence>
<keyword evidence="1" id="KW-0732">Signal</keyword>
<dbReference type="Proteomes" id="UP001174694">
    <property type="component" value="Unassembled WGS sequence"/>
</dbReference>
<feature type="domain" description="Peptidase M24" evidence="2">
    <location>
        <begin position="206"/>
        <end position="403"/>
    </location>
</feature>
<keyword evidence="3" id="KW-0031">Aminopeptidase</keyword>
<organism evidence="3 4">
    <name type="scientific">Pleurostoma richardsiae</name>
    <dbReference type="NCBI Taxonomy" id="41990"/>
    <lineage>
        <taxon>Eukaryota</taxon>
        <taxon>Fungi</taxon>
        <taxon>Dikarya</taxon>
        <taxon>Ascomycota</taxon>
        <taxon>Pezizomycotina</taxon>
        <taxon>Sordariomycetes</taxon>
        <taxon>Sordariomycetidae</taxon>
        <taxon>Calosphaeriales</taxon>
        <taxon>Pleurostomataceae</taxon>
        <taxon>Pleurostoma</taxon>
    </lineage>
</organism>
<comment type="caution">
    <text evidence="3">The sequence shown here is derived from an EMBL/GenBank/DDBJ whole genome shotgun (WGS) entry which is preliminary data.</text>
</comment>
<dbReference type="AlphaFoldDB" id="A0AA38RFK8"/>
<evidence type="ECO:0000256" key="1">
    <source>
        <dbReference type="SAM" id="SignalP"/>
    </source>
</evidence>
<accession>A0AA38RFK8</accession>
<gene>
    <name evidence="3" type="ORF">NKR23_g9402</name>
</gene>
<keyword evidence="3" id="KW-0378">Hydrolase</keyword>
<evidence type="ECO:0000313" key="3">
    <source>
        <dbReference type="EMBL" id="KAJ9137095.1"/>
    </source>
</evidence>